<dbReference type="SUPFAM" id="SSF88946">
    <property type="entry name" value="Sigma2 domain of RNA polymerase sigma factors"/>
    <property type="match status" value="1"/>
</dbReference>
<feature type="domain" description="RNA polymerase sigma factor 70 region 4 type 2" evidence="8">
    <location>
        <begin position="86"/>
        <end position="135"/>
    </location>
</feature>
<dbReference type="SUPFAM" id="SSF88659">
    <property type="entry name" value="Sigma3 and sigma4 domains of RNA polymerase sigma factors"/>
    <property type="match status" value="1"/>
</dbReference>
<dbReference type="PANTHER" id="PTHR43133">
    <property type="entry name" value="RNA POLYMERASE ECF-TYPE SIGMA FACTO"/>
    <property type="match status" value="1"/>
</dbReference>
<evidence type="ECO:0000256" key="1">
    <source>
        <dbReference type="ARBA" id="ARBA00010641"/>
    </source>
</evidence>
<gene>
    <name evidence="9" type="ORF">SAMN05421872_107105</name>
</gene>
<dbReference type="Gene3D" id="1.10.10.10">
    <property type="entry name" value="Winged helix-like DNA-binding domain superfamily/Winged helix DNA-binding domain"/>
    <property type="match status" value="1"/>
</dbReference>
<dbReference type="STRING" id="1045774.SAMN05421872_107105"/>
<evidence type="ECO:0000259" key="7">
    <source>
        <dbReference type="Pfam" id="PF04542"/>
    </source>
</evidence>
<feature type="compositionally biased region" description="Basic and acidic residues" evidence="6">
    <location>
        <begin position="172"/>
        <end position="193"/>
    </location>
</feature>
<dbReference type="InterPro" id="IPR013324">
    <property type="entry name" value="RNA_pol_sigma_r3/r4-like"/>
</dbReference>
<dbReference type="GO" id="GO:0006352">
    <property type="term" value="P:DNA-templated transcription initiation"/>
    <property type="evidence" value="ECO:0007669"/>
    <property type="project" value="InterPro"/>
</dbReference>
<feature type="domain" description="RNA polymerase sigma-70 region 2" evidence="7">
    <location>
        <begin position="3"/>
        <end position="60"/>
    </location>
</feature>
<dbReference type="InterPro" id="IPR007627">
    <property type="entry name" value="RNA_pol_sigma70_r2"/>
</dbReference>
<keyword evidence="10" id="KW-1185">Reference proteome</keyword>
<protein>
    <submittedName>
        <fullName evidence="9">RNA polymerase sigma-70 factor, ECF subfamily</fullName>
    </submittedName>
</protein>
<evidence type="ECO:0000256" key="6">
    <source>
        <dbReference type="SAM" id="MobiDB-lite"/>
    </source>
</evidence>
<evidence type="ECO:0000256" key="5">
    <source>
        <dbReference type="ARBA" id="ARBA00023163"/>
    </source>
</evidence>
<dbReference type="Pfam" id="PF08281">
    <property type="entry name" value="Sigma70_r4_2"/>
    <property type="match status" value="1"/>
</dbReference>
<dbReference type="InterPro" id="IPR014284">
    <property type="entry name" value="RNA_pol_sigma-70_dom"/>
</dbReference>
<dbReference type="InterPro" id="IPR013325">
    <property type="entry name" value="RNA_pol_sigma_r2"/>
</dbReference>
<dbReference type="Proteomes" id="UP000199034">
    <property type="component" value="Unassembled WGS sequence"/>
</dbReference>
<proteinExistence type="inferred from homology"/>
<dbReference type="PANTHER" id="PTHR43133:SF8">
    <property type="entry name" value="RNA POLYMERASE SIGMA FACTOR HI_1459-RELATED"/>
    <property type="match status" value="1"/>
</dbReference>
<name>A0A1G6TK21_9ACTN</name>
<evidence type="ECO:0000256" key="2">
    <source>
        <dbReference type="ARBA" id="ARBA00023015"/>
    </source>
</evidence>
<reference evidence="9 10" key="1">
    <citation type="submission" date="2016-10" db="EMBL/GenBank/DDBJ databases">
        <authorList>
            <person name="de Groot N.N."/>
        </authorList>
    </citation>
    <scope>NUCLEOTIDE SEQUENCE [LARGE SCALE GENOMIC DNA]</scope>
    <source>
        <strain evidence="9 10">CGMCC 4.6858</strain>
    </source>
</reference>
<evidence type="ECO:0000259" key="8">
    <source>
        <dbReference type="Pfam" id="PF08281"/>
    </source>
</evidence>
<dbReference type="Pfam" id="PF04542">
    <property type="entry name" value="Sigma70_r2"/>
    <property type="match status" value="1"/>
</dbReference>
<evidence type="ECO:0000313" key="10">
    <source>
        <dbReference type="Proteomes" id="UP000199034"/>
    </source>
</evidence>
<keyword evidence="3" id="KW-0731">Sigma factor</keyword>
<feature type="region of interest" description="Disordered" evidence="6">
    <location>
        <begin position="159"/>
        <end position="193"/>
    </location>
</feature>
<dbReference type="InterPro" id="IPR013249">
    <property type="entry name" value="RNA_pol_sigma70_r4_t2"/>
</dbReference>
<evidence type="ECO:0000313" key="9">
    <source>
        <dbReference type="EMBL" id="SDD29401.1"/>
    </source>
</evidence>
<keyword evidence="2" id="KW-0805">Transcription regulation</keyword>
<dbReference type="InterPro" id="IPR039425">
    <property type="entry name" value="RNA_pol_sigma-70-like"/>
</dbReference>
<evidence type="ECO:0000256" key="4">
    <source>
        <dbReference type="ARBA" id="ARBA00023125"/>
    </source>
</evidence>
<keyword evidence="5" id="KW-0804">Transcription</keyword>
<keyword evidence="4" id="KW-0238">DNA-binding</keyword>
<dbReference type="GO" id="GO:0016987">
    <property type="term" value="F:sigma factor activity"/>
    <property type="evidence" value="ECO:0007669"/>
    <property type="project" value="UniProtKB-KW"/>
</dbReference>
<dbReference type="NCBIfam" id="TIGR02937">
    <property type="entry name" value="sigma70-ECF"/>
    <property type="match status" value="1"/>
</dbReference>
<dbReference type="InterPro" id="IPR036388">
    <property type="entry name" value="WH-like_DNA-bd_sf"/>
</dbReference>
<dbReference type="Gene3D" id="1.10.1740.10">
    <property type="match status" value="1"/>
</dbReference>
<sequence>MRRYSALLLRDQAEADDVASEAMVRTLTRFTVHDGPRSLSAYLQAVARNLVIDVFRRRERDAEAVARMSVLVASTDDPVLALDERREVVLTLERMPARQRYALIRLVVDGLSVAELADEIHLTANATHQLAHRARHTFRRLFRTPLLLLLAAPVSERRGRPSHLGRCWGGGRPRDHERVQRRRDRDRSRGRSA</sequence>
<dbReference type="AlphaFoldDB" id="A0A1G6TK21"/>
<dbReference type="GO" id="GO:0003677">
    <property type="term" value="F:DNA binding"/>
    <property type="evidence" value="ECO:0007669"/>
    <property type="project" value="UniProtKB-KW"/>
</dbReference>
<dbReference type="EMBL" id="FMZM01000007">
    <property type="protein sequence ID" value="SDD29401.1"/>
    <property type="molecule type" value="Genomic_DNA"/>
</dbReference>
<organism evidence="9 10">
    <name type="scientific">Nocardioides lianchengensis</name>
    <dbReference type="NCBI Taxonomy" id="1045774"/>
    <lineage>
        <taxon>Bacteria</taxon>
        <taxon>Bacillati</taxon>
        <taxon>Actinomycetota</taxon>
        <taxon>Actinomycetes</taxon>
        <taxon>Propionibacteriales</taxon>
        <taxon>Nocardioidaceae</taxon>
        <taxon>Nocardioides</taxon>
    </lineage>
</organism>
<comment type="similarity">
    <text evidence="1">Belongs to the sigma-70 factor family. ECF subfamily.</text>
</comment>
<accession>A0A1G6TK21</accession>
<evidence type="ECO:0000256" key="3">
    <source>
        <dbReference type="ARBA" id="ARBA00023082"/>
    </source>
</evidence>